<dbReference type="SUPFAM" id="SSF53474">
    <property type="entry name" value="alpha/beta-Hydrolases"/>
    <property type="match status" value="1"/>
</dbReference>
<comment type="caution">
    <text evidence="3">The sequence shown here is derived from an EMBL/GenBank/DDBJ whole genome shotgun (WGS) entry which is preliminary data.</text>
</comment>
<dbReference type="PANTHER" id="PTHR42776">
    <property type="entry name" value="SERINE PEPTIDASE S9 FAMILY MEMBER"/>
    <property type="match status" value="1"/>
</dbReference>
<feature type="domain" description="Peptidase S9 prolyl oligopeptidase catalytic" evidence="2">
    <location>
        <begin position="620"/>
        <end position="827"/>
    </location>
</feature>
<organism evidence="3 4">
    <name type="scientific">Butyricimonas hominis</name>
    <dbReference type="NCBI Taxonomy" id="2763032"/>
    <lineage>
        <taxon>Bacteria</taxon>
        <taxon>Pseudomonadati</taxon>
        <taxon>Bacteroidota</taxon>
        <taxon>Bacteroidia</taxon>
        <taxon>Bacteroidales</taxon>
        <taxon>Odoribacteraceae</taxon>
        <taxon>Butyricimonas</taxon>
    </lineage>
</organism>
<dbReference type="Pfam" id="PF00326">
    <property type="entry name" value="Peptidase_S9"/>
    <property type="match status" value="1"/>
</dbReference>
<dbReference type="SUPFAM" id="SSF82171">
    <property type="entry name" value="DPP6 N-terminal domain-like"/>
    <property type="match status" value="1"/>
</dbReference>
<dbReference type="EMBL" id="JACOOH010000002">
    <property type="protein sequence ID" value="MBC5620772.1"/>
    <property type="molecule type" value="Genomic_DNA"/>
</dbReference>
<protein>
    <submittedName>
        <fullName evidence="3">S9 family peptidase</fullName>
    </submittedName>
</protein>
<dbReference type="InterPro" id="IPR011042">
    <property type="entry name" value="6-blade_b-propeller_TolB-like"/>
</dbReference>
<keyword evidence="4" id="KW-1185">Reference proteome</keyword>
<proteinExistence type="predicted"/>
<dbReference type="InterPro" id="IPR001375">
    <property type="entry name" value="Peptidase_S9_cat"/>
</dbReference>
<reference evidence="3 4" key="1">
    <citation type="submission" date="2020-08" db="EMBL/GenBank/DDBJ databases">
        <title>Genome public.</title>
        <authorList>
            <person name="Liu C."/>
            <person name="Sun Q."/>
        </authorList>
    </citation>
    <scope>NUCLEOTIDE SEQUENCE [LARGE SCALE GENOMIC DNA]</scope>
    <source>
        <strain evidence="3 4">NSJ-56</strain>
    </source>
</reference>
<dbReference type="PANTHER" id="PTHR42776:SF27">
    <property type="entry name" value="DIPEPTIDYL PEPTIDASE FAMILY MEMBER 6"/>
    <property type="match status" value="1"/>
</dbReference>
<keyword evidence="1" id="KW-0378">Hydrolase</keyword>
<dbReference type="Gene3D" id="2.120.10.30">
    <property type="entry name" value="TolB, C-terminal domain"/>
    <property type="match status" value="2"/>
</dbReference>
<accession>A0ABR7CZ27</accession>
<evidence type="ECO:0000313" key="4">
    <source>
        <dbReference type="Proteomes" id="UP000646484"/>
    </source>
</evidence>
<sequence length="841" mass="95292">MIVCSFRLQAQTIGEWLALPPVPVEMPAFGSVKNVEGKTFTSSQLLTSSVFNIENFTPEADLRELQFHSLVWQEAAVNEGVVTSGYTGNTPAIVVSAVYAANTQWMSGKLEFNFHGDAEVYVDGVKKITYTGHNGTEAAKRDCSLEWVPGKHVIIVKSLATGNNDKLFSASYTADAAFSEAPVHFTLSPKRGKNILDVLNGKRVERIQISPSGKYLLMSENDIINGKNSRMTNVYRLADKEVVYSFYGNDASSLTWIPGQDKLSFLLKEGNGNSLYTYDIESREQKRLFKADRNISSYNWSPDRSYLVYYKTENYTEKEWELRKLDGIEDRQAYYRNRYFLCKYDLGTGIHTRVTWGNQTTSMMDISHDGNYILIGTSRPDYNEYPYRKQSVYMLNARTFEVDTLWENRLQDIQCSFSPDDSRLLISGSADAFGKLGVNIAKGQMVNGYDTQLFIYDLKTKEVTPITRDFNPNVTNYVWHKDGNIYIVAEDTDYIHLFRHGQDGKITKINCPGDLVQRISLAEDGNTGVYTASDASYPTRVYTLNLTDLKAREWANPQGEQYKNIEFGQVKDWDYVYKKGTTIDGRYYLPADFDPNKKYPMIVYYYGGTSPVERTFGGRWPFNLYAANGYVVYVMQPSGSTGFGQEFSARHQNNWGKTTADEIIACTKAFMKAHPFVDSKRVGCMGASYGGFTTMYLQTRTDIFACAISHAGISSVSSYWGEGYWGYSYSTNASGHSFPWNRKDIYVDQSPLFNADKVNTPILLLHGTADVNVPTGESIQFYTALKLLGKDAELVLIKNADHAVVDYNQRIIWGNTIMAYFAKYLKGEPAWWENMYKDKNL</sequence>
<evidence type="ECO:0000313" key="3">
    <source>
        <dbReference type="EMBL" id="MBC5620772.1"/>
    </source>
</evidence>
<gene>
    <name evidence="3" type="ORF">H8S64_06645</name>
</gene>
<dbReference type="Gene3D" id="3.40.50.1820">
    <property type="entry name" value="alpha/beta hydrolase"/>
    <property type="match status" value="1"/>
</dbReference>
<dbReference type="Proteomes" id="UP000646484">
    <property type="component" value="Unassembled WGS sequence"/>
</dbReference>
<name>A0ABR7CZ27_9BACT</name>
<dbReference type="InterPro" id="IPR029058">
    <property type="entry name" value="AB_hydrolase_fold"/>
</dbReference>
<evidence type="ECO:0000259" key="2">
    <source>
        <dbReference type="Pfam" id="PF00326"/>
    </source>
</evidence>
<evidence type="ECO:0000256" key="1">
    <source>
        <dbReference type="ARBA" id="ARBA00022801"/>
    </source>
</evidence>